<keyword evidence="1" id="KW-0732">Signal</keyword>
<evidence type="ECO:0000313" key="3">
    <source>
        <dbReference type="Proteomes" id="UP001408789"/>
    </source>
</evidence>
<accession>A0AAP0CY78</accession>
<keyword evidence="3" id="KW-1185">Reference proteome</keyword>
<comment type="caution">
    <text evidence="2">The sequence shown here is derived from an EMBL/GenBank/DDBJ whole genome shotgun (WGS) entry which is preliminary data.</text>
</comment>
<evidence type="ECO:0000313" key="2">
    <source>
        <dbReference type="EMBL" id="KAK9064296.1"/>
    </source>
</evidence>
<organism evidence="2 3">
    <name type="scientific">Deinandra increscens subsp. villosa</name>
    <dbReference type="NCBI Taxonomy" id="3103831"/>
    <lineage>
        <taxon>Eukaryota</taxon>
        <taxon>Viridiplantae</taxon>
        <taxon>Streptophyta</taxon>
        <taxon>Embryophyta</taxon>
        <taxon>Tracheophyta</taxon>
        <taxon>Spermatophyta</taxon>
        <taxon>Magnoliopsida</taxon>
        <taxon>eudicotyledons</taxon>
        <taxon>Gunneridae</taxon>
        <taxon>Pentapetalae</taxon>
        <taxon>asterids</taxon>
        <taxon>campanulids</taxon>
        <taxon>Asterales</taxon>
        <taxon>Asteraceae</taxon>
        <taxon>Asteroideae</taxon>
        <taxon>Heliantheae alliance</taxon>
        <taxon>Madieae</taxon>
        <taxon>Madiinae</taxon>
        <taxon>Deinandra</taxon>
    </lineage>
</organism>
<dbReference type="AlphaFoldDB" id="A0AAP0CY78"/>
<dbReference type="GO" id="GO:0006970">
    <property type="term" value="P:response to osmotic stress"/>
    <property type="evidence" value="ECO:0007669"/>
    <property type="project" value="InterPro"/>
</dbReference>
<dbReference type="GO" id="GO:0006995">
    <property type="term" value="P:cellular response to nitrogen starvation"/>
    <property type="evidence" value="ECO:0007669"/>
    <property type="project" value="InterPro"/>
</dbReference>
<dbReference type="Proteomes" id="UP001408789">
    <property type="component" value="Unassembled WGS sequence"/>
</dbReference>
<name>A0AAP0CY78_9ASTR</name>
<dbReference type="PANTHER" id="PTHR37180:SF2">
    <property type="entry name" value="PRECURSOR OF CEP14"/>
    <property type="match status" value="1"/>
</dbReference>
<dbReference type="EMBL" id="JBCNJP010000017">
    <property type="protein sequence ID" value="KAK9064296.1"/>
    <property type="molecule type" value="Genomic_DNA"/>
</dbReference>
<dbReference type="PANTHER" id="PTHR37180">
    <property type="entry name" value="PRECURSOR OF CEP14"/>
    <property type="match status" value="1"/>
</dbReference>
<gene>
    <name evidence="2" type="ORF">SSX86_015676</name>
</gene>
<protein>
    <submittedName>
        <fullName evidence="2">Uncharacterized protein</fullName>
    </submittedName>
</protein>
<sequence length="86" mass="9275">MARTCLTILIIMLLVLFTSSSNGRKLVEPSPAEMSLYLSALPKGTVQASAPSKKGYASITDEKLITRHLIAIDRILRSVPSPVVGH</sequence>
<reference evidence="2 3" key="1">
    <citation type="submission" date="2024-04" db="EMBL/GenBank/DDBJ databases">
        <title>The reference genome of an endangered Asteraceae, Deinandra increscens subsp. villosa, native to the Central Coast of California.</title>
        <authorList>
            <person name="Guilliams M."/>
            <person name="Hasenstab-Lehman K."/>
            <person name="Meyer R."/>
            <person name="Mcevoy S."/>
        </authorList>
    </citation>
    <scope>NUCLEOTIDE SEQUENCE [LARGE SCALE GENOMIC DNA]</scope>
    <source>
        <tissue evidence="2">Leaf</tissue>
    </source>
</reference>
<feature type="chain" id="PRO_5043017367" evidence="1">
    <location>
        <begin position="21"/>
        <end position="86"/>
    </location>
</feature>
<evidence type="ECO:0000256" key="1">
    <source>
        <dbReference type="SAM" id="SignalP"/>
    </source>
</evidence>
<proteinExistence type="predicted"/>
<feature type="signal peptide" evidence="1">
    <location>
        <begin position="1"/>
        <end position="20"/>
    </location>
</feature>
<dbReference type="InterPro" id="IPR038930">
    <property type="entry name" value="CEP13/CEP14"/>
</dbReference>